<reference evidence="2" key="1">
    <citation type="submission" date="2018-07" db="EMBL/GenBank/DDBJ databases">
        <authorList>
            <person name="Liu B.-T."/>
            <person name="Du Z."/>
        </authorList>
    </citation>
    <scope>NUCLEOTIDE SEQUENCE [LARGE SCALE GENOMIC DNA]</scope>
    <source>
        <strain evidence="2">XYN52</strain>
    </source>
</reference>
<dbReference type="AlphaFoldDB" id="A0A369W3K8"/>
<comment type="caution">
    <text evidence="1">The sequence shown here is derived from an EMBL/GenBank/DDBJ whole genome shotgun (WGS) entry which is preliminary data.</text>
</comment>
<protein>
    <submittedName>
        <fullName evidence="1">Uncharacterized protein</fullName>
    </submittedName>
</protein>
<dbReference type="Proteomes" id="UP000253759">
    <property type="component" value="Unassembled WGS sequence"/>
</dbReference>
<accession>A0A369W3K8</accession>
<gene>
    <name evidence="1" type="ORF">DVH29_14090</name>
</gene>
<evidence type="ECO:0000313" key="2">
    <source>
        <dbReference type="Proteomes" id="UP000253759"/>
    </source>
</evidence>
<sequence length="131" mass="14435">MMERAIVRFVIVAFAFLGLPATSVWADGIQFLQPSSISPPDTLFGLDASGLDGQIERALAEYTGFANLREFTVHWERPTFQCLEKSYEIYDVLHGVCLVETSAFQVAATALVVKGDRTDDFKISILSAAIE</sequence>
<organism evidence="1 2">
    <name type="scientific">Pelagibacterium lacus</name>
    <dbReference type="NCBI Taxonomy" id="2282655"/>
    <lineage>
        <taxon>Bacteria</taxon>
        <taxon>Pseudomonadati</taxon>
        <taxon>Pseudomonadota</taxon>
        <taxon>Alphaproteobacteria</taxon>
        <taxon>Hyphomicrobiales</taxon>
        <taxon>Devosiaceae</taxon>
        <taxon>Pelagibacterium</taxon>
    </lineage>
</organism>
<keyword evidence="2" id="KW-1185">Reference proteome</keyword>
<proteinExistence type="predicted"/>
<evidence type="ECO:0000313" key="1">
    <source>
        <dbReference type="EMBL" id="RDE07930.1"/>
    </source>
</evidence>
<dbReference type="EMBL" id="QQNH01000028">
    <property type="protein sequence ID" value="RDE07930.1"/>
    <property type="molecule type" value="Genomic_DNA"/>
</dbReference>
<name>A0A369W3K8_9HYPH</name>